<dbReference type="Proteomes" id="UP001205035">
    <property type="component" value="Unassembled WGS sequence"/>
</dbReference>
<feature type="compositionally biased region" description="Basic and acidic residues" evidence="1">
    <location>
        <begin position="47"/>
        <end position="64"/>
    </location>
</feature>
<sequence>MGKSVQKDKNTFKHSSSKGVEVDENTFREMLCGQKLPARDVAQNGPKQDDAEPTIRNKTVDSKTEPPAPAAGTIPADSGKTPDRSGFQRKKILLPNFEQTFFRPVKYSDGRAAIYVSLETKHKISKILHLLGNERTRLTALVDNMLQFVIGIYSDELNYLHEKKNNRRPF</sequence>
<feature type="compositionally biased region" description="Basic and acidic residues" evidence="1">
    <location>
        <begin position="1"/>
        <end position="11"/>
    </location>
</feature>
<feature type="region of interest" description="Disordered" evidence="1">
    <location>
        <begin position="1"/>
        <end position="86"/>
    </location>
</feature>
<dbReference type="RefSeq" id="WP_256166420.1">
    <property type="nucleotide sequence ID" value="NZ_JANGBQ010000016.1"/>
</dbReference>
<proteinExistence type="predicted"/>
<comment type="caution">
    <text evidence="2">The sequence shown here is derived from an EMBL/GenBank/DDBJ whole genome shotgun (WGS) entry which is preliminary data.</text>
</comment>
<name>A0AAJ1CF19_9BACT</name>
<reference evidence="2" key="1">
    <citation type="submission" date="2022-06" db="EMBL/GenBank/DDBJ databases">
        <title>Isolation of gut microbiota from human fecal samples.</title>
        <authorList>
            <person name="Pamer E.G."/>
            <person name="Barat B."/>
            <person name="Waligurski E."/>
            <person name="Medina S."/>
            <person name="Paddock L."/>
            <person name="Mostad J."/>
        </authorList>
    </citation>
    <scope>NUCLEOTIDE SEQUENCE</scope>
    <source>
        <strain evidence="2">DFI.6.22</strain>
    </source>
</reference>
<dbReference type="EMBL" id="JANGBQ010000016">
    <property type="protein sequence ID" value="MCQ5083407.1"/>
    <property type="molecule type" value="Genomic_DNA"/>
</dbReference>
<evidence type="ECO:0000313" key="3">
    <source>
        <dbReference type="Proteomes" id="UP001205035"/>
    </source>
</evidence>
<dbReference type="Pfam" id="PF11888">
    <property type="entry name" value="DUF3408"/>
    <property type="match status" value="1"/>
</dbReference>
<dbReference type="AlphaFoldDB" id="A0AAJ1CF19"/>
<evidence type="ECO:0000313" key="2">
    <source>
        <dbReference type="EMBL" id="MCQ5083407.1"/>
    </source>
</evidence>
<organism evidence="2 3">
    <name type="scientific">Alistipes onderdonkii</name>
    <dbReference type="NCBI Taxonomy" id="328813"/>
    <lineage>
        <taxon>Bacteria</taxon>
        <taxon>Pseudomonadati</taxon>
        <taxon>Bacteroidota</taxon>
        <taxon>Bacteroidia</taxon>
        <taxon>Bacteroidales</taxon>
        <taxon>Rikenellaceae</taxon>
        <taxon>Alistipes</taxon>
    </lineage>
</organism>
<dbReference type="InterPro" id="IPR021823">
    <property type="entry name" value="DUF3408"/>
</dbReference>
<accession>A0AAJ1CF19</accession>
<protein>
    <submittedName>
        <fullName evidence="2">DUF3408 domain-containing protein</fullName>
    </submittedName>
</protein>
<gene>
    <name evidence="2" type="ORF">NE651_10975</name>
</gene>
<evidence type="ECO:0000256" key="1">
    <source>
        <dbReference type="SAM" id="MobiDB-lite"/>
    </source>
</evidence>